<feature type="transmembrane region" description="Helical" evidence="2">
    <location>
        <begin position="47"/>
        <end position="65"/>
    </location>
</feature>
<gene>
    <name evidence="4" type="ORF">PLEOSDRAFT_1095192</name>
</gene>
<protein>
    <recommendedName>
        <fullName evidence="3">Fatty acid desaturase domain-containing protein</fullName>
    </recommendedName>
</protein>
<dbReference type="InterPro" id="IPR012171">
    <property type="entry name" value="Fatty_acid_desaturase"/>
</dbReference>
<accession>A0A067P9U7</accession>
<reference evidence="5" key="1">
    <citation type="journal article" date="2014" name="Proc. Natl. Acad. Sci. U.S.A.">
        <title>Extensive sampling of basidiomycete genomes demonstrates inadequacy of the white-rot/brown-rot paradigm for wood decay fungi.</title>
        <authorList>
            <person name="Riley R."/>
            <person name="Salamov A.A."/>
            <person name="Brown D.W."/>
            <person name="Nagy L.G."/>
            <person name="Floudas D."/>
            <person name="Held B.W."/>
            <person name="Levasseur A."/>
            <person name="Lombard V."/>
            <person name="Morin E."/>
            <person name="Otillar R."/>
            <person name="Lindquist E.A."/>
            <person name="Sun H."/>
            <person name="LaButti K.M."/>
            <person name="Schmutz J."/>
            <person name="Jabbour D."/>
            <person name="Luo H."/>
            <person name="Baker S.E."/>
            <person name="Pisabarro A.G."/>
            <person name="Walton J.D."/>
            <person name="Blanchette R.A."/>
            <person name="Henrissat B."/>
            <person name="Martin F."/>
            <person name="Cullen D."/>
            <person name="Hibbett D.S."/>
            <person name="Grigoriev I.V."/>
        </authorList>
    </citation>
    <scope>NUCLEOTIDE SEQUENCE [LARGE SCALE GENOMIC DNA]</scope>
    <source>
        <strain evidence="5">PC15</strain>
    </source>
</reference>
<sequence>MLWYQIFQDGPEYEARKRKSSFEPPNIALKDVRDAVPPELFERNTPISLFYVIRHVVIVLLFYHLATKIDAVAAVAAASLHGYGGLVTSFTSVWLRTVLWLLYAAWQGIALAGLWCLGDYLPKHIPKRMHTDTSSTNSGHEAGHGNLSPHALVNSALGLLTHSFVLVPYYAWRSTHRTHHKATNHLDREETHYPATRRTFNLPHGRIAVKMDYQEILEETPAFTLFKMFMRQFFGYQLYLIHNRKGNPKYPRGTSHYKPSSMLFTPEQRTSIIISNIGICAMLALLAAYAYHHGRSSLWCYYVLPWLWANNWIVTFTYLQHSDPTIPYYRKDQWTFARGALSTVDRPVFGWVGRALLYNIGHDHVAHHLFSNIPFYNLPRATEAIKPVLGEYYNYDSTPTIRALWRSFTQCVFVEDEGEVVFYKDCAGAGVREAVGATDAGVGVEGGKVWGDGEGGEGRSGEKGMEKGKEKDVERAGGRAGGWLSRRGGLVHL</sequence>
<dbReference type="InParanoid" id="A0A067P9U7"/>
<feature type="transmembrane region" description="Helical" evidence="2">
    <location>
        <begin position="72"/>
        <end position="94"/>
    </location>
</feature>
<evidence type="ECO:0000313" key="4">
    <source>
        <dbReference type="EMBL" id="KDQ32666.1"/>
    </source>
</evidence>
<dbReference type="PANTHER" id="PTHR32100">
    <property type="entry name" value="OMEGA-6 FATTY ACID DESATURASE, CHLOROPLASTIC"/>
    <property type="match status" value="1"/>
</dbReference>
<dbReference type="HOGENOM" id="CLU_033094_0_0_1"/>
<dbReference type="CDD" id="cd03507">
    <property type="entry name" value="Delta12-FADS-like"/>
    <property type="match status" value="1"/>
</dbReference>
<evidence type="ECO:0000256" key="2">
    <source>
        <dbReference type="SAM" id="Phobius"/>
    </source>
</evidence>
<organism evidence="4 5">
    <name type="scientific">Pleurotus ostreatus (strain PC15)</name>
    <name type="common">Oyster mushroom</name>
    <dbReference type="NCBI Taxonomy" id="1137138"/>
    <lineage>
        <taxon>Eukaryota</taxon>
        <taxon>Fungi</taxon>
        <taxon>Dikarya</taxon>
        <taxon>Basidiomycota</taxon>
        <taxon>Agaricomycotina</taxon>
        <taxon>Agaricomycetes</taxon>
        <taxon>Agaricomycetidae</taxon>
        <taxon>Agaricales</taxon>
        <taxon>Pleurotineae</taxon>
        <taxon>Pleurotaceae</taxon>
        <taxon>Pleurotus</taxon>
    </lineage>
</organism>
<name>A0A067P9U7_PLEO1</name>
<dbReference type="EMBL" id="KL198004">
    <property type="protein sequence ID" value="KDQ32666.1"/>
    <property type="molecule type" value="Genomic_DNA"/>
</dbReference>
<dbReference type="OrthoDB" id="1461976at2759"/>
<dbReference type="Proteomes" id="UP000027073">
    <property type="component" value="Unassembled WGS sequence"/>
</dbReference>
<keyword evidence="2" id="KW-1133">Transmembrane helix</keyword>
<feature type="compositionally biased region" description="Basic and acidic residues" evidence="1">
    <location>
        <begin position="456"/>
        <end position="477"/>
    </location>
</feature>
<feature type="domain" description="Fatty acid desaturase" evidence="3">
    <location>
        <begin position="137"/>
        <end position="394"/>
    </location>
</feature>
<evidence type="ECO:0000313" key="5">
    <source>
        <dbReference type="Proteomes" id="UP000027073"/>
    </source>
</evidence>
<dbReference type="VEuPathDB" id="FungiDB:PLEOSDRAFT_1095192"/>
<dbReference type="AlphaFoldDB" id="A0A067P9U7"/>
<proteinExistence type="predicted"/>
<dbReference type="GO" id="GO:0016491">
    <property type="term" value="F:oxidoreductase activity"/>
    <property type="evidence" value="ECO:0007669"/>
    <property type="project" value="InterPro"/>
</dbReference>
<dbReference type="Pfam" id="PF00487">
    <property type="entry name" value="FA_desaturase"/>
    <property type="match status" value="1"/>
</dbReference>
<feature type="transmembrane region" description="Helical" evidence="2">
    <location>
        <begin position="272"/>
        <end position="291"/>
    </location>
</feature>
<keyword evidence="2" id="KW-0812">Transmembrane</keyword>
<dbReference type="GO" id="GO:0006629">
    <property type="term" value="P:lipid metabolic process"/>
    <property type="evidence" value="ECO:0007669"/>
    <property type="project" value="InterPro"/>
</dbReference>
<dbReference type="InterPro" id="IPR005804">
    <property type="entry name" value="FA_desaturase_dom"/>
</dbReference>
<evidence type="ECO:0000256" key="1">
    <source>
        <dbReference type="SAM" id="MobiDB-lite"/>
    </source>
</evidence>
<feature type="transmembrane region" description="Helical" evidence="2">
    <location>
        <begin position="151"/>
        <end position="172"/>
    </location>
</feature>
<feature type="transmembrane region" description="Helical" evidence="2">
    <location>
        <begin position="100"/>
        <end position="121"/>
    </location>
</feature>
<feature type="region of interest" description="Disordered" evidence="1">
    <location>
        <begin position="446"/>
        <end position="481"/>
    </location>
</feature>
<dbReference type="STRING" id="1137138.A0A067P9U7"/>
<keyword evidence="2" id="KW-0472">Membrane</keyword>
<evidence type="ECO:0000259" key="3">
    <source>
        <dbReference type="Pfam" id="PF00487"/>
    </source>
</evidence>